<dbReference type="EMBL" id="FQZG01000061">
    <property type="protein sequence ID" value="SHJ60425.1"/>
    <property type="molecule type" value="Genomic_DNA"/>
</dbReference>
<feature type="transmembrane region" description="Helical" evidence="1">
    <location>
        <begin position="49"/>
        <end position="66"/>
    </location>
</feature>
<reference evidence="2 3" key="1">
    <citation type="submission" date="2016-11" db="EMBL/GenBank/DDBJ databases">
        <authorList>
            <person name="Jaros S."/>
            <person name="Januszkiewicz K."/>
            <person name="Wedrychowicz H."/>
        </authorList>
    </citation>
    <scope>NUCLEOTIDE SEQUENCE [LARGE SCALE GENOMIC DNA]</scope>
    <source>
        <strain evidence="2 3">DSM 12906</strain>
    </source>
</reference>
<sequence>MRVSTSARLWRWPVLVLVMLVAVACVLVFRNDSMYLPGADGRRYARQFVVAWMPVLGAVLLIDPTPEITATLPRARRVYVALRAAMVVGVLVPLVLAWFLSDQLVVKALYEAFIVAVLITCSIIAVSLWQASGVLMASLLSVLWLLAGDTLAMVLGFADITGQAMRVAPVHWGLALAGLGLAAVATLRGAGSTRWQ</sequence>
<dbReference type="OrthoDB" id="9842654at2"/>
<accession>A0A1M6KNB2</accession>
<dbReference type="RefSeq" id="WP_139280285.1">
    <property type="nucleotide sequence ID" value="NZ_FQZG01000061.1"/>
</dbReference>
<gene>
    <name evidence="2" type="ORF">SAMN02745244_02872</name>
</gene>
<dbReference type="Proteomes" id="UP000184512">
    <property type="component" value="Unassembled WGS sequence"/>
</dbReference>
<dbReference type="AlphaFoldDB" id="A0A1M6KNB2"/>
<feature type="transmembrane region" description="Helical" evidence="1">
    <location>
        <begin position="112"/>
        <end position="129"/>
    </location>
</feature>
<feature type="transmembrane region" description="Helical" evidence="1">
    <location>
        <begin position="78"/>
        <end position="100"/>
    </location>
</feature>
<evidence type="ECO:0000256" key="1">
    <source>
        <dbReference type="SAM" id="Phobius"/>
    </source>
</evidence>
<keyword evidence="1" id="KW-1133">Transmembrane helix</keyword>
<evidence type="ECO:0000313" key="3">
    <source>
        <dbReference type="Proteomes" id="UP000184512"/>
    </source>
</evidence>
<keyword evidence="1" id="KW-0812">Transmembrane</keyword>
<proteinExistence type="predicted"/>
<feature type="transmembrane region" description="Helical" evidence="1">
    <location>
        <begin position="136"/>
        <end position="158"/>
    </location>
</feature>
<dbReference type="PROSITE" id="PS51257">
    <property type="entry name" value="PROKAR_LIPOPROTEIN"/>
    <property type="match status" value="1"/>
</dbReference>
<name>A0A1M6KNB2_9ACTN</name>
<evidence type="ECO:0000313" key="2">
    <source>
        <dbReference type="EMBL" id="SHJ60425.1"/>
    </source>
</evidence>
<keyword evidence="3" id="KW-1185">Reference proteome</keyword>
<keyword evidence="1" id="KW-0472">Membrane</keyword>
<dbReference type="STRING" id="1123357.SAMN02745244_02872"/>
<feature type="transmembrane region" description="Helical" evidence="1">
    <location>
        <begin position="170"/>
        <end position="190"/>
    </location>
</feature>
<protein>
    <submittedName>
        <fullName evidence="2">Uncharacterized protein</fullName>
    </submittedName>
</protein>
<feature type="transmembrane region" description="Helical" evidence="1">
    <location>
        <begin position="12"/>
        <end position="29"/>
    </location>
</feature>
<organism evidence="2 3">
    <name type="scientific">Tessaracoccus bendigoensis DSM 12906</name>
    <dbReference type="NCBI Taxonomy" id="1123357"/>
    <lineage>
        <taxon>Bacteria</taxon>
        <taxon>Bacillati</taxon>
        <taxon>Actinomycetota</taxon>
        <taxon>Actinomycetes</taxon>
        <taxon>Propionibacteriales</taxon>
        <taxon>Propionibacteriaceae</taxon>
        <taxon>Tessaracoccus</taxon>
    </lineage>
</organism>